<sequence length="164" mass="17880">MFAAHRTSMLWIGIFTLIVGCSSEPDYPTLTYLPDGVLFPNPDVEVTWKDLAFDQDEPVDFGTIEVPVLNAGLVFNVEVTVHSDPEKFPVMGVRIGDPEGVPVAVGMNGLSRPVNGNLRHGTVSMYGPNRPGTYPLELSVVIYDDEQVGPRVIGRGLCRVSSHK</sequence>
<dbReference type="EMBL" id="SIHI01000048">
    <property type="protein sequence ID" value="TWT40725.1"/>
    <property type="molecule type" value="Genomic_DNA"/>
</dbReference>
<accession>A0A5C5VS17</accession>
<dbReference type="PROSITE" id="PS51257">
    <property type="entry name" value="PROKAR_LIPOPROTEIN"/>
    <property type="match status" value="1"/>
</dbReference>
<keyword evidence="2" id="KW-1185">Reference proteome</keyword>
<organism evidence="1 2">
    <name type="scientific">Thalassoglobus neptunius</name>
    <dbReference type="NCBI Taxonomy" id="1938619"/>
    <lineage>
        <taxon>Bacteria</taxon>
        <taxon>Pseudomonadati</taxon>
        <taxon>Planctomycetota</taxon>
        <taxon>Planctomycetia</taxon>
        <taxon>Planctomycetales</taxon>
        <taxon>Planctomycetaceae</taxon>
        <taxon>Thalassoglobus</taxon>
    </lineage>
</organism>
<dbReference type="AlphaFoldDB" id="A0A5C5VS17"/>
<protein>
    <submittedName>
        <fullName evidence="1">Uncharacterized protein</fullName>
    </submittedName>
</protein>
<proteinExistence type="predicted"/>
<gene>
    <name evidence="1" type="ORF">KOR42_48680</name>
</gene>
<evidence type="ECO:0000313" key="1">
    <source>
        <dbReference type="EMBL" id="TWT40725.1"/>
    </source>
</evidence>
<evidence type="ECO:0000313" key="2">
    <source>
        <dbReference type="Proteomes" id="UP000317243"/>
    </source>
</evidence>
<dbReference type="Proteomes" id="UP000317243">
    <property type="component" value="Unassembled WGS sequence"/>
</dbReference>
<name>A0A5C5VS17_9PLAN</name>
<reference evidence="1 2" key="1">
    <citation type="submission" date="2019-02" db="EMBL/GenBank/DDBJ databases">
        <title>Deep-cultivation of Planctomycetes and their phenomic and genomic characterization uncovers novel biology.</title>
        <authorList>
            <person name="Wiegand S."/>
            <person name="Jogler M."/>
            <person name="Boedeker C."/>
            <person name="Pinto D."/>
            <person name="Vollmers J."/>
            <person name="Rivas-Marin E."/>
            <person name="Kohn T."/>
            <person name="Peeters S.H."/>
            <person name="Heuer A."/>
            <person name="Rast P."/>
            <person name="Oberbeckmann S."/>
            <person name="Bunk B."/>
            <person name="Jeske O."/>
            <person name="Meyerdierks A."/>
            <person name="Storesund J.E."/>
            <person name="Kallscheuer N."/>
            <person name="Luecker S."/>
            <person name="Lage O.M."/>
            <person name="Pohl T."/>
            <person name="Merkel B.J."/>
            <person name="Hornburger P."/>
            <person name="Mueller R.-W."/>
            <person name="Bruemmer F."/>
            <person name="Labrenz M."/>
            <person name="Spormann A.M."/>
            <person name="Op Den Camp H."/>
            <person name="Overmann J."/>
            <person name="Amann R."/>
            <person name="Jetten M.S.M."/>
            <person name="Mascher T."/>
            <person name="Medema M.H."/>
            <person name="Devos D.P."/>
            <person name="Kaster A.-K."/>
            <person name="Ovreas L."/>
            <person name="Rohde M."/>
            <person name="Galperin M.Y."/>
            <person name="Jogler C."/>
        </authorList>
    </citation>
    <scope>NUCLEOTIDE SEQUENCE [LARGE SCALE GENOMIC DNA]</scope>
    <source>
        <strain evidence="1 2">KOR42</strain>
    </source>
</reference>
<comment type="caution">
    <text evidence="1">The sequence shown here is derived from an EMBL/GenBank/DDBJ whole genome shotgun (WGS) entry which is preliminary data.</text>
</comment>